<evidence type="ECO:0000313" key="3">
    <source>
        <dbReference type="Proteomes" id="UP000183843"/>
    </source>
</evidence>
<sequence length="298" mass="34715">MKFRGHETFFIRKGWLSKGMKYVKQNGAVFVSKDEKPMDVLGIGSNMVKSLRYWLQVAGITHEKKSGKRIQTFTPLGELIYQYDRYIEEQGTLALLQYNLANNEEEATSWYYFFNFFKMQEFTKEDFMNSLRTWVTMQNESVNVAERSLQDDFNCIINTYLPRNKYSVKYVSPENNIACPLGELGLIDYVSRENKIYRKNIASPEQIPARIAWAMILRKYPNQAEISLDKLLNDTGSIGRIFNLDIISLLKILRSIENMGAVKIVRTAGLDVIKVLRKETALENIEAYYKEIWEEQGE</sequence>
<name>A0A1I0WT45_SELRU</name>
<gene>
    <name evidence="2" type="ORF">SAMN05216587_103289</name>
</gene>
<protein>
    <recommendedName>
        <fullName evidence="1">DUF4007 domain-containing protein</fullName>
    </recommendedName>
</protein>
<dbReference type="InterPro" id="IPR025248">
    <property type="entry name" value="DUF4007"/>
</dbReference>
<evidence type="ECO:0000259" key="1">
    <source>
        <dbReference type="Pfam" id="PF13182"/>
    </source>
</evidence>
<dbReference type="EMBL" id="FOJX01000003">
    <property type="protein sequence ID" value="SFA91811.1"/>
    <property type="molecule type" value="Genomic_DNA"/>
</dbReference>
<feature type="domain" description="DUF4007" evidence="1">
    <location>
        <begin position="3"/>
        <end position="289"/>
    </location>
</feature>
<dbReference type="Pfam" id="PF13182">
    <property type="entry name" value="DUF4007"/>
    <property type="match status" value="1"/>
</dbReference>
<evidence type="ECO:0000313" key="2">
    <source>
        <dbReference type="EMBL" id="SFA91811.1"/>
    </source>
</evidence>
<dbReference type="AlphaFoldDB" id="A0A1I0WT45"/>
<proteinExistence type="predicted"/>
<dbReference type="Proteomes" id="UP000183843">
    <property type="component" value="Unassembled WGS sequence"/>
</dbReference>
<reference evidence="2 3" key="1">
    <citation type="submission" date="2016-10" db="EMBL/GenBank/DDBJ databases">
        <authorList>
            <person name="de Groot N.N."/>
        </authorList>
    </citation>
    <scope>NUCLEOTIDE SEQUENCE [LARGE SCALE GENOMIC DNA]</scope>
    <source>
        <strain evidence="2 3">L14</strain>
    </source>
</reference>
<organism evidence="2 3">
    <name type="scientific">Selenomonas ruminantium</name>
    <dbReference type="NCBI Taxonomy" id="971"/>
    <lineage>
        <taxon>Bacteria</taxon>
        <taxon>Bacillati</taxon>
        <taxon>Bacillota</taxon>
        <taxon>Negativicutes</taxon>
        <taxon>Selenomonadales</taxon>
        <taxon>Selenomonadaceae</taxon>
        <taxon>Selenomonas</taxon>
    </lineage>
</organism>
<dbReference type="RefSeq" id="WP_074814334.1">
    <property type="nucleotide sequence ID" value="NZ_FOJX01000003.1"/>
</dbReference>
<accession>A0A1I0WT45</accession>